<keyword evidence="7" id="KW-1185">Reference proteome</keyword>
<evidence type="ECO:0000259" key="5">
    <source>
        <dbReference type="Pfam" id="PF13874"/>
    </source>
</evidence>
<dbReference type="InterPro" id="IPR025712">
    <property type="entry name" value="Nup54_alpha-helical_dom"/>
</dbReference>
<evidence type="ECO:0000256" key="1">
    <source>
        <dbReference type="ARBA" id="ARBA00004123"/>
    </source>
</evidence>
<evidence type="ECO:0000256" key="3">
    <source>
        <dbReference type="ARBA" id="ARBA00023242"/>
    </source>
</evidence>
<proteinExistence type="predicted"/>
<comment type="caution">
    <text evidence="6">The sequence shown here is derived from an EMBL/GenBank/DDBJ whole genome shotgun (WGS) entry which is preliminary data.</text>
</comment>
<feature type="region of interest" description="Disordered" evidence="4">
    <location>
        <begin position="1"/>
        <end position="64"/>
    </location>
</feature>
<keyword evidence="2" id="KW-0813">Transport</keyword>
<dbReference type="EMBL" id="JARBJD010000046">
    <property type="protein sequence ID" value="KAK2957444.1"/>
    <property type="molecule type" value="Genomic_DNA"/>
</dbReference>
<feature type="compositionally biased region" description="Low complexity" evidence="4">
    <location>
        <begin position="45"/>
        <end position="61"/>
    </location>
</feature>
<dbReference type="PANTHER" id="PTHR13000">
    <property type="entry name" value="NUCLEOPORIN P54"/>
    <property type="match status" value="1"/>
</dbReference>
<accession>A0ABQ9Y195</accession>
<feature type="domain" description="Nucleoporin Nup54 alpha-helical" evidence="5">
    <location>
        <begin position="144"/>
        <end position="276"/>
    </location>
</feature>
<feature type="compositionally biased region" description="Polar residues" evidence="4">
    <location>
        <begin position="27"/>
        <end position="44"/>
    </location>
</feature>
<reference evidence="6 7" key="1">
    <citation type="journal article" date="2022" name="bioRxiv">
        <title>Genomics of Preaxostyla Flagellates Illuminates Evolutionary Transitions and the Path Towards Mitochondrial Loss.</title>
        <authorList>
            <person name="Novak L.V.F."/>
            <person name="Treitli S.C."/>
            <person name="Pyrih J."/>
            <person name="Halakuc P."/>
            <person name="Pipaliya S.V."/>
            <person name="Vacek V."/>
            <person name="Brzon O."/>
            <person name="Soukal P."/>
            <person name="Eme L."/>
            <person name="Dacks J.B."/>
            <person name="Karnkowska A."/>
            <person name="Elias M."/>
            <person name="Hampl V."/>
        </authorList>
    </citation>
    <scope>NUCLEOTIDE SEQUENCE [LARGE SCALE GENOMIC DNA]</scope>
    <source>
        <strain evidence="6">NAU3</strain>
        <tissue evidence="6">Gut</tissue>
    </source>
</reference>
<keyword evidence="3" id="KW-0539">Nucleus</keyword>
<evidence type="ECO:0000256" key="2">
    <source>
        <dbReference type="ARBA" id="ARBA00022448"/>
    </source>
</evidence>
<evidence type="ECO:0000313" key="7">
    <source>
        <dbReference type="Proteomes" id="UP001281761"/>
    </source>
</evidence>
<dbReference type="Proteomes" id="UP001281761">
    <property type="component" value="Unassembled WGS sequence"/>
</dbReference>
<feature type="region of interest" description="Disordered" evidence="4">
    <location>
        <begin position="390"/>
        <end position="409"/>
    </location>
</feature>
<name>A0ABQ9Y195_9EUKA</name>
<dbReference type="PANTHER" id="PTHR13000:SF0">
    <property type="entry name" value="NUCLEOPORIN P54"/>
    <property type="match status" value="1"/>
</dbReference>
<evidence type="ECO:0000256" key="4">
    <source>
        <dbReference type="SAM" id="MobiDB-lite"/>
    </source>
</evidence>
<sequence length="788" mass="89826">MATNDPLSTPQTQQQKGPFGGTPGAPSHNSTLSQGSSNLFAGTSTQNKTGQTQFGTGTTFGTAGGFGKPATVFGTGTGFQMTGGFGGVGQQPQQTIQVVDETHHAIEQAMKSLHPETGICPFRFVFYNDLPKNPTTPQKLFETPAGYPERLWREATHPKNLPEGKYPVSVDKFDGLRSRALHQRDTIRKQNAQLKEYESSRQQLSQAFKGNIRRRLLEMKDTQLQIQQTIVKIMTFLSPLQMKGEPILPDEKHLATFLRSLQNEIDRPMQFRGLLGMIKNEVNQNQDLIDMRRGGNRLSQQEIVNVTGSLDLQKKTIMNAFFSLRLDWRLLLILKESNHDIDFSPSSKTHKLTKAISTRNNDPDNEQMKRWISSALGDKKDVEHLLRSKNHQQLNQHRRDRHSKPLEQHQTLLLPNRKAINRTLLLPNRKAINRTLLLPNRKAINRTLLLPNRKAINRTLLLPNRKAINRTLLLHDRKAINRTLLLPNRKAINRTLLLPNRKAINRTLLLPNRKAINRTLLLHNRKAINRTLLLHNRKAINRTLLLPNRKAINRTLLLPNRKAINRTLLLHDRKAINRTLLLPNRKAINRTLLLHDRKAINRTHSHKVILNSLRETRGHNNTTYDHKAARNKSDIEQCHADTLSLRHQQNMSIERADCMTFSSLVYHLFAETIHKTFRSDGCGGDGMSHLYRFDEGKKEEKTNTRTEGCCSEGVLLDLVSWDTTALSLPHQQFRSLSEETIQLTGREVQRGHRVCASLSVEHTTRSEWPFPVDDGHEVNVMSVIESVS</sequence>
<organism evidence="6 7">
    <name type="scientific">Blattamonas nauphoetae</name>
    <dbReference type="NCBI Taxonomy" id="2049346"/>
    <lineage>
        <taxon>Eukaryota</taxon>
        <taxon>Metamonada</taxon>
        <taxon>Preaxostyla</taxon>
        <taxon>Oxymonadida</taxon>
        <taxon>Blattamonas</taxon>
    </lineage>
</organism>
<gene>
    <name evidence="6" type="ORF">BLNAU_7600</name>
</gene>
<protein>
    <submittedName>
        <fullName evidence="6">Early transcribed membrane protein</fullName>
    </submittedName>
</protein>
<feature type="region of interest" description="Disordered" evidence="4">
    <location>
        <begin position="343"/>
        <end position="367"/>
    </location>
</feature>
<dbReference type="InterPro" id="IPR024864">
    <property type="entry name" value="Nup54/Nup57/Nup44"/>
</dbReference>
<evidence type="ECO:0000313" key="6">
    <source>
        <dbReference type="EMBL" id="KAK2957444.1"/>
    </source>
</evidence>
<dbReference type="Pfam" id="PF13874">
    <property type="entry name" value="Nup54"/>
    <property type="match status" value="1"/>
</dbReference>
<feature type="compositionally biased region" description="Polar residues" evidence="4">
    <location>
        <begin position="1"/>
        <end position="16"/>
    </location>
</feature>
<comment type="subcellular location">
    <subcellularLocation>
        <location evidence="1">Nucleus</location>
    </subcellularLocation>
</comment>